<sequence>MKVLSLRIWVDLKLDGKEHNWYWNKRYENYDERPTFTDESVLEFVRKHMKLDVSQWIDKVDNFGNPEYDFEGFEEFTERKYTLRLNPEKMDHSDTRKVLLAMYGIKTKKMNPKKATWELLPDNHVPDKAIKPEDYNFPQEMADYLNAPANLFKAIDGGQEGPTMIELRAAANLKLIDVEFWADDEHITMNRNFFENDPNKGNEEKMYRFKAIDLVRKNDQYQSEGLLIWIPELKKFGAYDPEHQNLVVFPNAKPKDVYGNFGKYIAAQWLCGPDYLVKCGNIYDYYEPWKYFDFK</sequence>
<dbReference type="RefSeq" id="WP_341697092.1">
    <property type="nucleotide sequence ID" value="NZ_JBBYHR010000005.1"/>
</dbReference>
<dbReference type="EMBL" id="JBBYHR010000005">
    <property type="protein sequence ID" value="MEL1244776.1"/>
    <property type="molecule type" value="Genomic_DNA"/>
</dbReference>
<evidence type="ECO:0000313" key="1">
    <source>
        <dbReference type="EMBL" id="MEL1244776.1"/>
    </source>
</evidence>
<reference evidence="1 2" key="1">
    <citation type="submission" date="2024-04" db="EMBL/GenBank/DDBJ databases">
        <title>Flavobacterium sp. DGU11 16S ribosomal RNA gene Genome sequencing and assembly.</title>
        <authorList>
            <person name="Park S."/>
        </authorList>
    </citation>
    <scope>NUCLEOTIDE SEQUENCE [LARGE SCALE GENOMIC DNA]</scope>
    <source>
        <strain evidence="1 2">DGU11</strain>
    </source>
</reference>
<accession>A0ABU9HX96</accession>
<comment type="caution">
    <text evidence="1">The sequence shown here is derived from an EMBL/GenBank/DDBJ whole genome shotgun (WGS) entry which is preliminary data.</text>
</comment>
<name>A0ABU9HX96_9FLAO</name>
<dbReference type="Proteomes" id="UP001464555">
    <property type="component" value="Unassembled WGS sequence"/>
</dbReference>
<organism evidence="1 2">
    <name type="scientific">Flavobacterium arundinis</name>
    <dbReference type="NCBI Taxonomy" id="3139143"/>
    <lineage>
        <taxon>Bacteria</taxon>
        <taxon>Pseudomonadati</taxon>
        <taxon>Bacteroidota</taxon>
        <taxon>Flavobacteriia</taxon>
        <taxon>Flavobacteriales</taxon>
        <taxon>Flavobacteriaceae</taxon>
        <taxon>Flavobacterium</taxon>
    </lineage>
</organism>
<protein>
    <submittedName>
        <fullName evidence="1">Uncharacterized protein</fullName>
    </submittedName>
</protein>
<proteinExistence type="predicted"/>
<keyword evidence="2" id="KW-1185">Reference proteome</keyword>
<gene>
    <name evidence="1" type="ORF">AAEO56_10930</name>
</gene>
<evidence type="ECO:0000313" key="2">
    <source>
        <dbReference type="Proteomes" id="UP001464555"/>
    </source>
</evidence>